<dbReference type="GO" id="GO:0005840">
    <property type="term" value="C:ribosome"/>
    <property type="evidence" value="ECO:0007669"/>
    <property type="project" value="UniProtKB-KW"/>
</dbReference>
<sequence length="349" mass="36153">MTSQAASSLLCSSRCLASALRNWSSPVAAFQCAINAAFSAQAQAATAASDAPSTSGRGGAAAAAAPRAGPKAPSGSTTKKSPTSSSSSSSPRQTPSTSSSTSAAALAAAASHLAPCRLSQYVHTVLHRELMLKLGPRGWDQVPRLVAVEARVRASETHLATEEVDKWELLLYSLALETLTGRTPTFTPPANSKNSATRAAGVFLRLDARSDPDAVYGFLEKLVHVVLPNQVGFAGLPPPTLVGPPPGDKAAAAAAARAAANDHRRAPLRPHATEFRVSNLLQYPDFEQNFWLFEQLGGMRVRLVMEGASAADCGLLLSGLSLPVLTGAAAEAALAELAQEALRRGRTAA</sequence>
<dbReference type="Proteomes" id="UP001165080">
    <property type="component" value="Unassembled WGS sequence"/>
</dbReference>
<organism evidence="2 3">
    <name type="scientific">Pleodorina starrii</name>
    <dbReference type="NCBI Taxonomy" id="330485"/>
    <lineage>
        <taxon>Eukaryota</taxon>
        <taxon>Viridiplantae</taxon>
        <taxon>Chlorophyta</taxon>
        <taxon>core chlorophytes</taxon>
        <taxon>Chlorophyceae</taxon>
        <taxon>CS clade</taxon>
        <taxon>Chlamydomonadales</taxon>
        <taxon>Volvocaceae</taxon>
        <taxon>Pleodorina</taxon>
    </lineage>
</organism>
<reference evidence="2 3" key="1">
    <citation type="journal article" date="2023" name="Commun. Biol.">
        <title>Reorganization of the ancestral sex-determining regions during the evolution of trioecy in Pleodorina starrii.</title>
        <authorList>
            <person name="Takahashi K."/>
            <person name="Suzuki S."/>
            <person name="Kawai-Toyooka H."/>
            <person name="Yamamoto K."/>
            <person name="Hamaji T."/>
            <person name="Ootsuki R."/>
            <person name="Yamaguchi H."/>
            <person name="Kawachi M."/>
            <person name="Higashiyama T."/>
            <person name="Nozaki H."/>
        </authorList>
    </citation>
    <scope>NUCLEOTIDE SEQUENCE [LARGE SCALE GENOMIC DNA]</scope>
    <source>
        <strain evidence="2 3">NIES-4479</strain>
    </source>
</reference>
<dbReference type="Gene3D" id="3.30.1440.10">
    <property type="match status" value="1"/>
</dbReference>
<dbReference type="OrthoDB" id="539541at2759"/>
<keyword evidence="2" id="KW-0687">Ribonucleoprotein</keyword>
<proteinExistence type="predicted"/>
<keyword evidence="3" id="KW-1185">Reference proteome</keyword>
<dbReference type="SUPFAM" id="SSF55282">
    <property type="entry name" value="RL5-like"/>
    <property type="match status" value="1"/>
</dbReference>
<accession>A0A9W6BG06</accession>
<comment type="caution">
    <text evidence="2">The sequence shown here is derived from an EMBL/GenBank/DDBJ whole genome shotgun (WGS) entry which is preliminary data.</text>
</comment>
<dbReference type="EMBL" id="BRXU01000004">
    <property type="protein sequence ID" value="GLC50902.1"/>
    <property type="molecule type" value="Genomic_DNA"/>
</dbReference>
<dbReference type="InterPro" id="IPR022803">
    <property type="entry name" value="Ribosomal_uL5_dom_sf"/>
</dbReference>
<evidence type="ECO:0000256" key="1">
    <source>
        <dbReference type="SAM" id="MobiDB-lite"/>
    </source>
</evidence>
<keyword evidence="2" id="KW-0689">Ribosomal protein</keyword>
<feature type="region of interest" description="Disordered" evidence="1">
    <location>
        <begin position="45"/>
        <end position="102"/>
    </location>
</feature>
<dbReference type="AlphaFoldDB" id="A0A9W6BG06"/>
<gene>
    <name evidence="2" type="primary">PLEST008558</name>
    <name evidence="2" type="ORF">PLESTB_000444900</name>
</gene>
<evidence type="ECO:0000313" key="3">
    <source>
        <dbReference type="Proteomes" id="UP001165080"/>
    </source>
</evidence>
<name>A0A9W6BG06_9CHLO</name>
<evidence type="ECO:0000313" key="2">
    <source>
        <dbReference type="EMBL" id="GLC50902.1"/>
    </source>
</evidence>
<protein>
    <submittedName>
        <fullName evidence="2">54S ribosomal protein L7, mitochondrial</fullName>
    </submittedName>
</protein>